<evidence type="ECO:0000313" key="9">
    <source>
        <dbReference type="EMBL" id="MDC2830008.1"/>
    </source>
</evidence>
<feature type="domain" description="DHFR" evidence="8">
    <location>
        <begin position="3"/>
        <end position="164"/>
    </location>
</feature>
<dbReference type="GO" id="GO:0046655">
    <property type="term" value="P:folic acid metabolic process"/>
    <property type="evidence" value="ECO:0007669"/>
    <property type="project" value="TreeGrafter"/>
</dbReference>
<dbReference type="InterPro" id="IPR012259">
    <property type="entry name" value="DHFR"/>
</dbReference>
<evidence type="ECO:0000256" key="5">
    <source>
        <dbReference type="ARBA" id="ARBA00022857"/>
    </source>
</evidence>
<gene>
    <name evidence="9" type="ORF">PO250_06825</name>
</gene>
<comment type="caution">
    <text evidence="9">The sequence shown here is derived from an EMBL/GenBank/DDBJ whole genome shotgun (WGS) entry which is preliminary data.</text>
</comment>
<dbReference type="GO" id="GO:0004146">
    <property type="term" value="F:dihydrofolate reductase activity"/>
    <property type="evidence" value="ECO:0007669"/>
    <property type="project" value="UniProtKB-EC"/>
</dbReference>
<dbReference type="GO" id="GO:0006730">
    <property type="term" value="P:one-carbon metabolic process"/>
    <property type="evidence" value="ECO:0007669"/>
    <property type="project" value="UniProtKB-KW"/>
</dbReference>
<dbReference type="RefSeq" id="WP_272209112.1">
    <property type="nucleotide sequence ID" value="NZ_JAQOMV010000031.1"/>
</dbReference>
<dbReference type="SUPFAM" id="SSF53597">
    <property type="entry name" value="Dihydrofolate reductase-like"/>
    <property type="match status" value="1"/>
</dbReference>
<dbReference type="GO" id="GO:0046452">
    <property type="term" value="P:dihydrofolate metabolic process"/>
    <property type="evidence" value="ECO:0007669"/>
    <property type="project" value="TreeGrafter"/>
</dbReference>
<comment type="pathway">
    <text evidence="1 7">Cofactor biosynthesis; tetrahydrofolate biosynthesis; 5,6,7,8-tetrahydrofolate from 7,8-dihydrofolate: step 1/1.</text>
</comment>
<keyword evidence="5 7" id="KW-0521">NADP</keyword>
<protein>
    <recommendedName>
        <fullName evidence="3 7">Dihydrofolate reductase</fullName>
        <ecNumber evidence="3 7">1.5.1.3</ecNumber>
    </recommendedName>
</protein>
<dbReference type="Gene3D" id="3.40.430.10">
    <property type="entry name" value="Dihydrofolate Reductase, subunit A"/>
    <property type="match status" value="1"/>
</dbReference>
<evidence type="ECO:0000256" key="1">
    <source>
        <dbReference type="ARBA" id="ARBA00004903"/>
    </source>
</evidence>
<dbReference type="CDD" id="cd00209">
    <property type="entry name" value="DHFR"/>
    <property type="match status" value="1"/>
</dbReference>
<comment type="similarity">
    <text evidence="2 7">Belongs to the dihydrofolate reductase family.</text>
</comment>
<dbReference type="EC" id="1.5.1.3" evidence="3 7"/>
<dbReference type="AlphaFoldDB" id="A0AAJ1MBY0"/>
<evidence type="ECO:0000256" key="6">
    <source>
        <dbReference type="ARBA" id="ARBA00023002"/>
    </source>
</evidence>
<keyword evidence="4 7" id="KW-0554">One-carbon metabolism</keyword>
<name>A0AAJ1MBY0_LIMMU</name>
<dbReference type="PANTHER" id="PTHR48069:SF3">
    <property type="entry name" value="DIHYDROFOLATE REDUCTASE"/>
    <property type="match status" value="1"/>
</dbReference>
<dbReference type="EMBL" id="JAQONE010000023">
    <property type="protein sequence ID" value="MDC2830008.1"/>
    <property type="molecule type" value="Genomic_DNA"/>
</dbReference>
<dbReference type="PANTHER" id="PTHR48069">
    <property type="entry name" value="DIHYDROFOLATE REDUCTASE"/>
    <property type="match status" value="1"/>
</dbReference>
<sequence length="165" mass="18916">MNQLDFIWAQDPDGYIGKNGTMPWHLPADLKHFKAVTLNHPVIMGANTFKSIGRPLPKRENIVLTHQELDDSGITVVHSVDELQKLLNDRLADQHCFVIGGAQIYQNLLPMAGDLYRTVVEQRFGGDTKMPEIDYQAWHLVDTEKIKSDQPEKIPDCRFEHWVKN</sequence>
<dbReference type="GO" id="GO:0005829">
    <property type="term" value="C:cytosol"/>
    <property type="evidence" value="ECO:0007669"/>
    <property type="project" value="TreeGrafter"/>
</dbReference>
<dbReference type="PIRSF" id="PIRSF000194">
    <property type="entry name" value="DHFR"/>
    <property type="match status" value="1"/>
</dbReference>
<comment type="function">
    <text evidence="7">Key enzyme in folate metabolism. Catalyzes an essential reaction for de novo glycine and purine synthesis, and for DNA precursor synthesis.</text>
</comment>
<evidence type="ECO:0000259" key="8">
    <source>
        <dbReference type="PROSITE" id="PS51330"/>
    </source>
</evidence>
<evidence type="ECO:0000256" key="7">
    <source>
        <dbReference type="PIRNR" id="PIRNR000194"/>
    </source>
</evidence>
<evidence type="ECO:0000256" key="2">
    <source>
        <dbReference type="ARBA" id="ARBA00009539"/>
    </source>
</evidence>
<dbReference type="Pfam" id="PF00186">
    <property type="entry name" value="DHFR_1"/>
    <property type="match status" value="1"/>
</dbReference>
<evidence type="ECO:0000256" key="4">
    <source>
        <dbReference type="ARBA" id="ARBA00022563"/>
    </source>
</evidence>
<dbReference type="InterPro" id="IPR001796">
    <property type="entry name" value="DHFR_dom"/>
</dbReference>
<reference evidence="9" key="1">
    <citation type="submission" date="2023-01" db="EMBL/GenBank/DDBJ databases">
        <title>Genome analysis of 13 Lactobacillus isolated from gut of wild boar.</title>
        <authorList>
            <person name="Papp P."/>
            <person name="Libisch B."/>
            <person name="Nagy T."/>
            <person name="Olasz F."/>
        </authorList>
    </citation>
    <scope>NUCLEOTIDE SEQUENCE</scope>
    <source>
        <strain evidence="9">F146</strain>
    </source>
</reference>
<dbReference type="PROSITE" id="PS51330">
    <property type="entry name" value="DHFR_2"/>
    <property type="match status" value="1"/>
</dbReference>
<dbReference type="GO" id="GO:0050661">
    <property type="term" value="F:NADP binding"/>
    <property type="evidence" value="ECO:0007669"/>
    <property type="project" value="InterPro"/>
</dbReference>
<evidence type="ECO:0000256" key="3">
    <source>
        <dbReference type="ARBA" id="ARBA00012856"/>
    </source>
</evidence>
<evidence type="ECO:0000313" key="10">
    <source>
        <dbReference type="Proteomes" id="UP001220670"/>
    </source>
</evidence>
<dbReference type="Proteomes" id="UP001220670">
    <property type="component" value="Unassembled WGS sequence"/>
</dbReference>
<dbReference type="InterPro" id="IPR024072">
    <property type="entry name" value="DHFR-like_dom_sf"/>
</dbReference>
<dbReference type="GO" id="GO:0046654">
    <property type="term" value="P:tetrahydrofolate biosynthetic process"/>
    <property type="evidence" value="ECO:0007669"/>
    <property type="project" value="InterPro"/>
</dbReference>
<dbReference type="PRINTS" id="PR00070">
    <property type="entry name" value="DHFR"/>
</dbReference>
<keyword evidence="6 7" id="KW-0560">Oxidoreductase</keyword>
<comment type="catalytic activity">
    <reaction evidence="7">
        <text>(6S)-5,6,7,8-tetrahydrofolate + NADP(+) = 7,8-dihydrofolate + NADPH + H(+)</text>
        <dbReference type="Rhea" id="RHEA:15009"/>
        <dbReference type="ChEBI" id="CHEBI:15378"/>
        <dbReference type="ChEBI" id="CHEBI:57451"/>
        <dbReference type="ChEBI" id="CHEBI:57453"/>
        <dbReference type="ChEBI" id="CHEBI:57783"/>
        <dbReference type="ChEBI" id="CHEBI:58349"/>
        <dbReference type="EC" id="1.5.1.3"/>
    </reaction>
</comment>
<proteinExistence type="inferred from homology"/>
<organism evidence="9 10">
    <name type="scientific">Limosilactobacillus mucosae</name>
    <name type="common">Lactobacillus mucosae</name>
    <dbReference type="NCBI Taxonomy" id="97478"/>
    <lineage>
        <taxon>Bacteria</taxon>
        <taxon>Bacillati</taxon>
        <taxon>Bacillota</taxon>
        <taxon>Bacilli</taxon>
        <taxon>Lactobacillales</taxon>
        <taxon>Lactobacillaceae</taxon>
        <taxon>Limosilactobacillus</taxon>
    </lineage>
</organism>
<accession>A0AAJ1MBY0</accession>